<sequence>MLRSLKLNSEMTTSFCHLFLIGRSDLN</sequence>
<proteinExistence type="predicted"/>
<organism evidence="1">
    <name type="scientific">Brugia malayi</name>
    <name type="common">Filarial nematode worm</name>
    <dbReference type="NCBI Taxonomy" id="6279"/>
    <lineage>
        <taxon>Eukaryota</taxon>
        <taxon>Metazoa</taxon>
        <taxon>Ecdysozoa</taxon>
        <taxon>Nematoda</taxon>
        <taxon>Chromadorea</taxon>
        <taxon>Rhabditida</taxon>
        <taxon>Spirurina</taxon>
        <taxon>Spiruromorpha</taxon>
        <taxon>Filarioidea</taxon>
        <taxon>Onchocercidae</taxon>
        <taxon>Brugia</taxon>
    </lineage>
</organism>
<accession>A0A1P6BM12</accession>
<dbReference type="AlphaFoldDB" id="A0A1P6BM12"/>
<reference evidence="1" key="1">
    <citation type="journal article" date="2007" name="Science">
        <title>Draft genome of the filarial nematode parasite Brugia malayi.</title>
        <authorList>
            <person name="Ghedin E."/>
            <person name="Wang S."/>
            <person name="Spiro D."/>
            <person name="Caler E."/>
            <person name="Zhao Q."/>
            <person name="Crabtree J."/>
            <person name="Allen J.E."/>
            <person name="Delcher A.L."/>
            <person name="Guiliano D.B."/>
            <person name="Miranda-Saavedra D."/>
            <person name="Angiuoli S.V."/>
            <person name="Creasy T."/>
            <person name="Amedeo P."/>
            <person name="Haas B."/>
            <person name="El-Sayed N.M."/>
            <person name="Wortman J.R."/>
            <person name="Feldblyum T."/>
            <person name="Tallon L."/>
            <person name="Schatz M."/>
            <person name="Shumway M."/>
            <person name="Koo H."/>
            <person name="Salzberg S.L."/>
            <person name="Schobel S."/>
            <person name="Pertea M."/>
            <person name="Pop M."/>
            <person name="White O."/>
            <person name="Barton G.J."/>
            <person name="Carlow C.K."/>
            <person name="Crawford M.J."/>
            <person name="Daub J."/>
            <person name="Dimmic M.W."/>
            <person name="Estes C.F."/>
            <person name="Foster J.M."/>
            <person name="Ganatra M."/>
            <person name="Gregory W.F."/>
            <person name="Johnson N.M."/>
            <person name="Jin J."/>
            <person name="Komuniecki R."/>
            <person name="Korf I."/>
            <person name="Kumar S."/>
            <person name="Laney S."/>
            <person name="Li B.W."/>
            <person name="Li W."/>
            <person name="Lindblom T.H."/>
            <person name="Lustigman S."/>
            <person name="Ma D."/>
            <person name="Maina C.V."/>
            <person name="Martin D.M."/>
            <person name="McCarter J.P."/>
            <person name="McReynolds L."/>
            <person name="Mitreva M."/>
            <person name="Nutman T.B."/>
            <person name="Parkinson J."/>
            <person name="Peregrin-Alvarez J.M."/>
            <person name="Poole C."/>
            <person name="Ren Q."/>
            <person name="Saunders L."/>
            <person name="Sluder A.E."/>
            <person name="Smith K."/>
            <person name="Stanke M."/>
            <person name="Unnasch T.R."/>
            <person name="Ware J."/>
            <person name="Wei A.D."/>
            <person name="Weil G."/>
            <person name="Williams D.J."/>
            <person name="Zhang Y."/>
            <person name="Williams S.A."/>
            <person name="Fraser-Liggett C."/>
            <person name="Slatko B."/>
            <person name="Blaxter M.L."/>
            <person name="Scott A.L."/>
        </authorList>
    </citation>
    <scope>NUCLEOTIDE SEQUENCE</scope>
    <source>
        <strain evidence="1">FR3</strain>
    </source>
</reference>
<gene>
    <name evidence="1" type="primary">Bma-yars-1</name>
    <name evidence="1" type="ORF">BM_Bm13961</name>
</gene>
<name>A0A1P6BM12_BRUMA</name>
<dbReference type="EMBL" id="LN856865">
    <property type="protein sequence ID" value="CDP92965.1"/>
    <property type="molecule type" value="Genomic_DNA"/>
</dbReference>
<evidence type="ECO:0000313" key="1">
    <source>
        <dbReference type="EMBL" id="CDP92965.1"/>
    </source>
</evidence>
<reference evidence="1" key="2">
    <citation type="submission" date="2012-12" db="EMBL/GenBank/DDBJ databases">
        <authorList>
            <consortium name="WormBase Consortium"/>
            <person name="Ghedin E."/>
            <person name="Paulini M."/>
        </authorList>
    </citation>
    <scope>NUCLEOTIDE SEQUENCE</scope>
    <source>
        <strain evidence="1">FR3</strain>
    </source>
</reference>
<protein>
    <submittedName>
        <fullName evidence="1">BMA-YARS-1, isoform h</fullName>
    </submittedName>
</protein>